<proteinExistence type="predicted"/>
<dbReference type="KEGG" id="mfq:MYF_01710"/>
<dbReference type="HOGENOM" id="CLU_127623_0_0_14"/>
<gene>
    <name evidence="1" type="ORF">MYF_01710</name>
</gene>
<protein>
    <recommendedName>
        <fullName evidence="3">Lipoprotein</fullName>
    </recommendedName>
</protein>
<evidence type="ECO:0008006" key="3">
    <source>
        <dbReference type="Google" id="ProtNLM"/>
    </source>
</evidence>
<dbReference type="EMBL" id="CP007585">
    <property type="protein sequence ID" value="AJC49856.1"/>
    <property type="molecule type" value="Genomic_DNA"/>
</dbReference>
<evidence type="ECO:0000313" key="1">
    <source>
        <dbReference type="EMBL" id="AJC49856.1"/>
    </source>
</evidence>
<dbReference type="Proteomes" id="UP000031129">
    <property type="component" value="Chromosome"/>
</dbReference>
<sequence length="173" mass="20604">MKKGLFSFVFVMIFLVSCNNSRIEFNTINSNPAFQDEIRLKKEPYLLELLNQNYSYSDFRNEFFEIFNEIKSKNRDEFPFSCDNGANNCLKDQEITYNVIQKLVEKKVLNFYPISTLPLPENLPRQQVSFIRMNYQFFDQEKKLKLELEFGHFHSSQAHIVGHQIFSLSFKKN</sequence>
<evidence type="ECO:0000313" key="2">
    <source>
        <dbReference type="Proteomes" id="UP000031129"/>
    </source>
</evidence>
<dbReference type="PROSITE" id="PS51257">
    <property type="entry name" value="PROKAR_LIPOPROTEIN"/>
    <property type="match status" value="1"/>
</dbReference>
<accession>A0A0A8ECC0</accession>
<organism evidence="1 2">
    <name type="scientific">Mesomycoplasma flocculare ATCC 27399</name>
    <dbReference type="NCBI Taxonomy" id="743971"/>
    <lineage>
        <taxon>Bacteria</taxon>
        <taxon>Bacillati</taxon>
        <taxon>Mycoplasmatota</taxon>
        <taxon>Mycoplasmoidales</taxon>
        <taxon>Metamycoplasmataceae</taxon>
        <taxon>Mesomycoplasma</taxon>
    </lineage>
</organism>
<dbReference type="AlphaFoldDB" id="A0A0A8ECC0"/>
<dbReference type="RefSeq" id="WP_002557519.1">
    <property type="nucleotide sequence ID" value="NZ_CP007585.1"/>
</dbReference>
<keyword evidence="2" id="KW-1185">Reference proteome</keyword>
<reference evidence="1 2" key="1">
    <citation type="journal article" date="2015" name="Genome Announc.">
        <title>Complete Genome Sequence of Mycoplasma flocculare Strain Ms42T (ATCC 27399T).</title>
        <authorList>
            <person name="Calcutt M.J."/>
            <person name="Foecking M.F."/>
            <person name="Heidari M.B."/>
            <person name="McIntosh M.A."/>
        </authorList>
    </citation>
    <scope>NUCLEOTIDE SEQUENCE [LARGE SCALE GENOMIC DNA]</scope>
    <source>
        <strain evidence="2">ATCC 27399</strain>
    </source>
</reference>
<dbReference type="STRING" id="743971.MYF_01710"/>
<name>A0A0A8ECC0_MESFC</name>